<name>A0A4Y8LDJ1_9BACL</name>
<keyword evidence="3" id="KW-1185">Reference proteome</keyword>
<feature type="domain" description="ABC-three component systems C-terminal" evidence="1">
    <location>
        <begin position="34"/>
        <end position="176"/>
    </location>
</feature>
<organism evidence="2 3">
    <name type="scientific">Jeotgalibacillus salarius</name>
    <dbReference type="NCBI Taxonomy" id="546023"/>
    <lineage>
        <taxon>Bacteria</taxon>
        <taxon>Bacillati</taxon>
        <taxon>Bacillota</taxon>
        <taxon>Bacilli</taxon>
        <taxon>Bacillales</taxon>
        <taxon>Caryophanaceae</taxon>
        <taxon>Jeotgalibacillus</taxon>
    </lineage>
</organism>
<proteinExistence type="predicted"/>
<dbReference type="InterPro" id="IPR046917">
    <property type="entry name" value="ABC-3C_CTD12"/>
</dbReference>
<dbReference type="EMBL" id="SORX01000006">
    <property type="protein sequence ID" value="TFE00698.1"/>
    <property type="molecule type" value="Genomic_DNA"/>
</dbReference>
<reference evidence="2 3" key="1">
    <citation type="submission" date="2019-03" db="EMBL/GenBank/DDBJ databases">
        <authorList>
            <person name="Yang Y."/>
        </authorList>
    </citation>
    <scope>NUCLEOTIDE SEQUENCE [LARGE SCALE GENOMIC DNA]</scope>
    <source>
        <strain evidence="2 3">ASL-1</strain>
    </source>
</reference>
<evidence type="ECO:0000313" key="2">
    <source>
        <dbReference type="EMBL" id="TFE00698.1"/>
    </source>
</evidence>
<evidence type="ECO:0000259" key="1">
    <source>
        <dbReference type="Pfam" id="PF20279"/>
    </source>
</evidence>
<accession>A0A4Y8LDJ1</accession>
<dbReference type="RefSeq" id="WP_166786812.1">
    <property type="nucleotide sequence ID" value="NZ_SORX01000006.1"/>
</dbReference>
<dbReference type="AlphaFoldDB" id="A0A4Y8LDJ1"/>
<sequence>MFSKIMQAIVGRDNKSAGRDINEINHIYNYNPHPIRFYEDDLKEIICVFSDDVEVISDIVENTRDLERPHIEMKNDLNNLSEKYFEHIKQDNLAYFDKVTIFLQDPRNKGFLEMYLSTTREINRKIVCNRDDFERFEVIFDAIYTYVVEKASNDLPFDKDLIWVFLHFMYYNCDIGEKYDKTS</sequence>
<gene>
    <name evidence="2" type="ORF">E2626_12055</name>
</gene>
<dbReference type="Proteomes" id="UP000297776">
    <property type="component" value="Unassembled WGS sequence"/>
</dbReference>
<comment type="caution">
    <text evidence="2">The sequence shown here is derived from an EMBL/GenBank/DDBJ whole genome shotgun (WGS) entry which is preliminary data.</text>
</comment>
<evidence type="ECO:0000313" key="3">
    <source>
        <dbReference type="Proteomes" id="UP000297776"/>
    </source>
</evidence>
<dbReference type="Pfam" id="PF20279">
    <property type="entry name" value="CTD12"/>
    <property type="match status" value="1"/>
</dbReference>
<protein>
    <recommendedName>
        <fullName evidence="1">ABC-three component systems C-terminal domain-containing protein</fullName>
    </recommendedName>
</protein>